<feature type="site" description="Contributes to redox potential value" evidence="8">
    <location>
        <position position="31"/>
    </location>
</feature>
<dbReference type="Pfam" id="PF00085">
    <property type="entry name" value="Thioredoxin"/>
    <property type="match status" value="1"/>
</dbReference>
<keyword evidence="2" id="KW-0813">Transport</keyword>
<keyword evidence="4 9" id="KW-1015">Disulfide bond</keyword>
<dbReference type="InterPro" id="IPR036249">
    <property type="entry name" value="Thioredoxin-like_sf"/>
</dbReference>
<evidence type="ECO:0000256" key="4">
    <source>
        <dbReference type="ARBA" id="ARBA00023157"/>
    </source>
</evidence>
<evidence type="ECO:0000256" key="9">
    <source>
        <dbReference type="PIRSR" id="PIRSR000077-4"/>
    </source>
</evidence>
<dbReference type="NCBIfam" id="TIGR01068">
    <property type="entry name" value="thioredoxin"/>
    <property type="match status" value="1"/>
</dbReference>
<gene>
    <name evidence="11" type="ORF">HELGO_WM13653</name>
</gene>
<dbReference type="PANTHER" id="PTHR45663">
    <property type="entry name" value="GEO12009P1"/>
    <property type="match status" value="1"/>
</dbReference>
<evidence type="ECO:0000256" key="6">
    <source>
        <dbReference type="NCBIfam" id="TIGR01068"/>
    </source>
</evidence>
<dbReference type="InterPro" id="IPR017937">
    <property type="entry name" value="Thioredoxin_CS"/>
</dbReference>
<reference evidence="11" key="1">
    <citation type="submission" date="2020-01" db="EMBL/GenBank/DDBJ databases">
        <authorList>
            <person name="Meier V. D."/>
            <person name="Meier V D."/>
        </authorList>
    </citation>
    <scope>NUCLEOTIDE SEQUENCE</scope>
    <source>
        <strain evidence="11">HLG_WM_MAG_12</strain>
    </source>
</reference>
<evidence type="ECO:0000256" key="2">
    <source>
        <dbReference type="ARBA" id="ARBA00022448"/>
    </source>
</evidence>
<proteinExistence type="inferred from homology"/>
<evidence type="ECO:0000256" key="7">
    <source>
        <dbReference type="PIRNR" id="PIRNR000077"/>
    </source>
</evidence>
<feature type="disulfide bond" description="Redox-active" evidence="9">
    <location>
        <begin position="30"/>
        <end position="33"/>
    </location>
</feature>
<organism evidence="11">
    <name type="scientific">uncultured Campylobacterales bacterium</name>
    <dbReference type="NCBI Taxonomy" id="352960"/>
    <lineage>
        <taxon>Bacteria</taxon>
        <taxon>Pseudomonadati</taxon>
        <taxon>Campylobacterota</taxon>
        <taxon>Epsilonproteobacteria</taxon>
        <taxon>Campylobacterales</taxon>
        <taxon>environmental samples</taxon>
    </lineage>
</organism>
<evidence type="ECO:0000256" key="8">
    <source>
        <dbReference type="PIRSR" id="PIRSR000077-1"/>
    </source>
</evidence>
<evidence type="ECO:0000256" key="1">
    <source>
        <dbReference type="ARBA" id="ARBA00008987"/>
    </source>
</evidence>
<evidence type="ECO:0000259" key="10">
    <source>
        <dbReference type="PROSITE" id="PS51352"/>
    </source>
</evidence>
<protein>
    <recommendedName>
        <fullName evidence="6 7">Thioredoxin</fullName>
    </recommendedName>
</protein>
<dbReference type="Gene3D" id="3.40.30.10">
    <property type="entry name" value="Glutaredoxin"/>
    <property type="match status" value="1"/>
</dbReference>
<feature type="site" description="Contributes to redox potential value" evidence="8">
    <location>
        <position position="32"/>
    </location>
</feature>
<dbReference type="SUPFAM" id="SSF52833">
    <property type="entry name" value="Thioredoxin-like"/>
    <property type="match status" value="1"/>
</dbReference>
<dbReference type="PROSITE" id="PS51352">
    <property type="entry name" value="THIOREDOXIN_2"/>
    <property type="match status" value="1"/>
</dbReference>
<name>A0A6S6SVX9_9BACT</name>
<keyword evidence="3" id="KW-0249">Electron transport</keyword>
<keyword evidence="5 9" id="KW-0676">Redox-active center</keyword>
<dbReference type="PROSITE" id="PS00194">
    <property type="entry name" value="THIOREDOXIN_1"/>
    <property type="match status" value="1"/>
</dbReference>
<accession>A0A6S6SVX9</accession>
<dbReference type="InterPro" id="IPR013766">
    <property type="entry name" value="Thioredoxin_domain"/>
</dbReference>
<feature type="active site" description="Nucleophile" evidence="8">
    <location>
        <position position="30"/>
    </location>
</feature>
<feature type="active site" description="Nucleophile" evidence="8">
    <location>
        <position position="33"/>
    </location>
</feature>
<dbReference type="PANTHER" id="PTHR45663:SF11">
    <property type="entry name" value="GEO12009P1"/>
    <property type="match status" value="1"/>
</dbReference>
<dbReference type="AlphaFoldDB" id="A0A6S6SVX9"/>
<dbReference type="GO" id="GO:0015035">
    <property type="term" value="F:protein-disulfide reductase activity"/>
    <property type="evidence" value="ECO:0007669"/>
    <property type="project" value="UniProtKB-UniRule"/>
</dbReference>
<dbReference type="GO" id="GO:0005737">
    <property type="term" value="C:cytoplasm"/>
    <property type="evidence" value="ECO:0007669"/>
    <property type="project" value="TreeGrafter"/>
</dbReference>
<dbReference type="PIRSF" id="PIRSF000077">
    <property type="entry name" value="Thioredoxin"/>
    <property type="match status" value="1"/>
</dbReference>
<feature type="site" description="Deprotonates C-terminal active site Cys" evidence="8">
    <location>
        <position position="24"/>
    </location>
</feature>
<dbReference type="PRINTS" id="PR00421">
    <property type="entry name" value="THIOREDOXIN"/>
</dbReference>
<evidence type="ECO:0000256" key="3">
    <source>
        <dbReference type="ARBA" id="ARBA00022982"/>
    </source>
</evidence>
<dbReference type="FunFam" id="3.40.30.10:FF:000001">
    <property type="entry name" value="Thioredoxin"/>
    <property type="match status" value="1"/>
</dbReference>
<dbReference type="EMBL" id="CACVAW010000023">
    <property type="protein sequence ID" value="CAA6806731.1"/>
    <property type="molecule type" value="Genomic_DNA"/>
</dbReference>
<comment type="similarity">
    <text evidence="1 7">Belongs to the thioredoxin family.</text>
</comment>
<sequence length="105" mass="11654">MSKYKELNSSNFDETIKSGVSLVDFWATWCGPCRMLGPIIDELATDYEGKANICKVDTDAEKDLAVKFGIRSIPTILFFKDGELKDQIMGAVSKDTLAQKIDSLI</sequence>
<evidence type="ECO:0000313" key="11">
    <source>
        <dbReference type="EMBL" id="CAA6806731.1"/>
    </source>
</evidence>
<dbReference type="InterPro" id="IPR005746">
    <property type="entry name" value="Thioredoxin"/>
</dbReference>
<feature type="domain" description="Thioredoxin" evidence="10">
    <location>
        <begin position="1"/>
        <end position="105"/>
    </location>
</feature>
<evidence type="ECO:0000256" key="5">
    <source>
        <dbReference type="ARBA" id="ARBA00023284"/>
    </source>
</evidence>
<dbReference type="CDD" id="cd02947">
    <property type="entry name" value="TRX_family"/>
    <property type="match status" value="1"/>
</dbReference>